<keyword evidence="3" id="KW-1185">Reference proteome</keyword>
<dbReference type="SMR" id="A0A8Q3WLA2"/>
<reference evidence="2" key="2">
    <citation type="journal article" date="2004" name="Nature">
        <title>Finishing the euchromatic sequence of the human genome.</title>
        <authorList>
            <consortium name="International Human Genome Sequencing Consortium"/>
        </authorList>
    </citation>
    <scope>NUCLEOTIDE SEQUENCE [LARGE SCALE GENOMIC DNA]</scope>
</reference>
<dbReference type="EMBL" id="AC007250">
    <property type="status" value="NOT_ANNOTATED_CDS"/>
    <property type="molecule type" value="Genomic_DNA"/>
</dbReference>
<evidence type="ECO:0000313" key="3">
    <source>
        <dbReference type="Proteomes" id="UP000005640"/>
    </source>
</evidence>
<dbReference type="Proteomes" id="UP000005640">
    <property type="component" value="Chromosome 2"/>
</dbReference>
<accession>A0A8Q3WLA2</accession>
<reference evidence="2" key="1">
    <citation type="journal article" date="2001" name="Nature">
        <title>Initial sequencing and analysis of the human genome.</title>
        <authorList>
            <consortium name="International Human Genome Sequencing Consortium"/>
            <person name="Lander E.S."/>
            <person name="Linton L.M."/>
            <person name="Birren B."/>
            <person name="Nusbaum C."/>
            <person name="Zody M.C."/>
            <person name="Baldwin J."/>
            <person name="Devon K."/>
            <person name="Dewar K."/>
            <person name="Doyle M."/>
            <person name="FitzHugh W."/>
            <person name="Funke R."/>
            <person name="Gage D."/>
            <person name="Harris K."/>
            <person name="Heaford A."/>
            <person name="Howland J."/>
            <person name="Kann L."/>
            <person name="Lehoczky J."/>
            <person name="LeVine R."/>
            <person name="McEwan P."/>
            <person name="McKernan K."/>
            <person name="Meldrim J."/>
            <person name="Mesirov J.P."/>
            <person name="Miranda C."/>
            <person name="Morris W."/>
            <person name="Naylor J."/>
            <person name="Raymond C."/>
            <person name="Rosetti M."/>
            <person name="Santos R."/>
            <person name="Sheridan A."/>
            <person name="Sougnez C."/>
            <person name="Stange-Thomann N."/>
            <person name="Stojanovic N."/>
            <person name="Subramanian A."/>
            <person name="Wyman D."/>
            <person name="Rogers J."/>
            <person name="Sulston J."/>
            <person name="Ainscough R."/>
            <person name="Beck S."/>
            <person name="Bentley D."/>
            <person name="Burton J."/>
            <person name="Clee C."/>
            <person name="Carter N."/>
            <person name="Coulson A."/>
            <person name="Deadman R."/>
            <person name="Deloukas P."/>
            <person name="Dunham A."/>
            <person name="Dunham I."/>
            <person name="Durbin R."/>
            <person name="French L."/>
            <person name="Grafham D."/>
            <person name="Gregory S."/>
            <person name="Hubbard T."/>
            <person name="Humphray S."/>
            <person name="Hunt A."/>
            <person name="Jones M."/>
            <person name="Lloyd C."/>
            <person name="McMurray A."/>
            <person name="Matthews L."/>
            <person name="Mercer S."/>
            <person name="Milne S."/>
            <person name="Mullikin J.C."/>
            <person name="Mungall A."/>
            <person name="Plumb R."/>
            <person name="Ross M."/>
            <person name="Shownkeen R."/>
            <person name="Sims S."/>
            <person name="Waterston R.H."/>
            <person name="Wilson R.K."/>
            <person name="Hillier L.W."/>
            <person name="McPherson J.D."/>
            <person name="Marra M.A."/>
            <person name="Mardis E.R."/>
            <person name="Fulton L.A."/>
            <person name="Chinwalla A.T."/>
            <person name="Pepin K.H."/>
            <person name="Gish W.R."/>
            <person name="Chissoe S.L."/>
            <person name="Wendl M.C."/>
            <person name="Delehaunty K.D."/>
            <person name="Miner T.L."/>
            <person name="Delehaunty A."/>
            <person name="Kramer J.B."/>
            <person name="Cook L.L."/>
            <person name="Fulton R.S."/>
            <person name="Johnson D.L."/>
            <person name="Minx P.J."/>
            <person name="Clifton S.W."/>
            <person name="Hawkins T."/>
            <person name="Branscomb E."/>
            <person name="Predki P."/>
            <person name="Richardson P."/>
            <person name="Wenning S."/>
            <person name="Slezak T."/>
            <person name="Doggett N."/>
            <person name="Cheng J.F."/>
            <person name="Olsen A."/>
            <person name="Lucas S."/>
            <person name="Elkin C."/>
            <person name="Uberbacher E."/>
            <person name="Frazier M."/>
            <person name="Gibbs R.A."/>
            <person name="Muzny D.M."/>
            <person name="Scherer S.E."/>
            <person name="Bouck J.B."/>
            <person name="Sodergren E.J."/>
            <person name="Worley K.C."/>
            <person name="Rives C.M."/>
            <person name="Gorrell J.H."/>
            <person name="Metzker M.L."/>
            <person name="Naylor S.L."/>
            <person name="Kucherlapati R.S."/>
            <person name="Nelson D.L."/>
            <person name="Weinstock G.M."/>
            <person name="Sakaki Y."/>
            <person name="Fujiyama A."/>
            <person name="Hattori M."/>
            <person name="Yada T."/>
            <person name="Toyoda A."/>
            <person name="Itoh T."/>
            <person name="Kawagoe C."/>
            <person name="Watanabe H."/>
            <person name="Totoki Y."/>
            <person name="Taylor T."/>
            <person name="Weissenbach J."/>
            <person name="Heilig R."/>
            <person name="Saurin W."/>
            <person name="Artiguenave F."/>
            <person name="Brottier P."/>
            <person name="Bruls T."/>
            <person name="Pelletier E."/>
            <person name="Robert C."/>
            <person name="Wincker P."/>
            <person name="Smith D.R."/>
            <person name="Doucette-Stamm L."/>
            <person name="Rubenfield M."/>
            <person name="Weinstock K."/>
            <person name="Lee H.M."/>
            <person name="Dubois J."/>
            <person name="Rosenthal A."/>
            <person name="Platzer M."/>
            <person name="Nyakatura G."/>
            <person name="Taudien S."/>
            <person name="Rump A."/>
            <person name="Yang H."/>
            <person name="Yu J."/>
            <person name="Wang J."/>
            <person name="Huang G."/>
            <person name="Gu J."/>
            <person name="Hood L."/>
            <person name="Rowen L."/>
            <person name="Madan A."/>
            <person name="Qin S."/>
            <person name="Davis R.W."/>
            <person name="Federspiel N.A."/>
            <person name="Abola A.P."/>
            <person name="Proctor M.J."/>
            <person name="Myers R.M."/>
            <person name="Schmutz J."/>
            <person name="Dickson M."/>
            <person name="Grimwood J."/>
            <person name="Cox D.R."/>
            <person name="Olson M.V."/>
            <person name="Kaul R."/>
            <person name="Raymond C."/>
            <person name="Shimizu N."/>
            <person name="Kawasaki K."/>
            <person name="Minoshima S."/>
            <person name="Evans G.A."/>
            <person name="Athanasiou M."/>
            <person name="Schultz R."/>
            <person name="Roe B.A."/>
            <person name="Chen F."/>
            <person name="Pan H."/>
            <person name="Ramser J."/>
            <person name="Lehrach H."/>
            <person name="Reinhardt R."/>
            <person name="McCombie W.R."/>
            <person name="de la Bastide M."/>
            <person name="Dedhia N."/>
            <person name="Blocker H."/>
            <person name="Hornischer K."/>
            <person name="Nordsiek G."/>
            <person name="Agarwala R."/>
            <person name="Aravind L."/>
            <person name="Bailey J.A."/>
            <person name="Bateman A."/>
            <person name="Batzoglou S."/>
            <person name="Birney E."/>
            <person name="Bork P."/>
            <person name="Brown D.G."/>
            <person name="Burge C.B."/>
            <person name="Cerutti L."/>
            <person name="Chen H.C."/>
            <person name="Church D."/>
            <person name="Clamp M."/>
            <person name="Copley R.R."/>
            <person name="Doerks T."/>
            <person name="Eddy S.R."/>
            <person name="Eichler E.E."/>
            <person name="Furey T.S."/>
            <person name="Galagan J."/>
            <person name="Gilbert J.G."/>
            <person name="Harmon C."/>
            <person name="Hayashizaki Y."/>
            <person name="Haussler D."/>
            <person name="Hermjakob H."/>
            <person name="Hokamp K."/>
            <person name="Jang W."/>
            <person name="Johnson L.S."/>
            <person name="Jones T.A."/>
            <person name="Kasif S."/>
            <person name="Kaspryzk A."/>
            <person name="Kennedy S."/>
            <person name="Kent W.J."/>
            <person name="Kitts P."/>
            <person name="Koonin E.V."/>
            <person name="Korf I."/>
            <person name="Kulp D."/>
            <person name="Lancet D."/>
            <person name="Lowe T.M."/>
            <person name="McLysaght A."/>
            <person name="Mikkelsen T."/>
            <person name="Moran J.V."/>
            <person name="Mulder N."/>
            <person name="Pollara V.J."/>
            <person name="Ponting C.P."/>
            <person name="Schuler G."/>
            <person name="Schultz J."/>
            <person name="Slater G."/>
            <person name="Smit A.F."/>
            <person name="Stupka E."/>
            <person name="Szustakowski J."/>
            <person name="Thierry-Mieg D."/>
            <person name="Thierry-Mieg J."/>
            <person name="Wagner L."/>
            <person name="Wallis J."/>
            <person name="Wheeler R."/>
            <person name="Williams A."/>
            <person name="Wolf Y.I."/>
            <person name="Wolfe K.H."/>
            <person name="Yang S.P."/>
            <person name="Yeh R.F."/>
            <person name="Collins F."/>
            <person name="Guyer M.S."/>
            <person name="Peterson J."/>
            <person name="Felsenfeld A."/>
            <person name="Wetterstrand K.A."/>
            <person name="Patrinos A."/>
            <person name="Morgan M.J."/>
            <person name="de Jong P."/>
            <person name="Catanese J.J."/>
            <person name="Osoegawa K."/>
            <person name="Shizuya H."/>
            <person name="Choi S."/>
            <person name="Chen Y.J."/>
        </authorList>
    </citation>
    <scope>NUCLEOTIDE SEQUENCE [LARGE SCALE GENOMIC DNA]</scope>
</reference>
<name>A0A8Q3WLA2_HUMAN</name>
<organism evidence="2 3">
    <name type="scientific">Homo sapiens</name>
    <name type="common">Human</name>
    <dbReference type="NCBI Taxonomy" id="9606"/>
    <lineage>
        <taxon>Eukaryota</taxon>
        <taxon>Metazoa</taxon>
        <taxon>Chordata</taxon>
        <taxon>Craniata</taxon>
        <taxon>Vertebrata</taxon>
        <taxon>Euteleostomi</taxon>
        <taxon>Mammalia</taxon>
        <taxon>Eutheria</taxon>
        <taxon>Euarchontoglires</taxon>
        <taxon>Primates</taxon>
        <taxon>Haplorrhini</taxon>
        <taxon>Catarrhini</taxon>
        <taxon>Hominidae</taxon>
        <taxon>Homo</taxon>
    </lineage>
</organism>
<evidence type="ECO:0007829" key="5">
    <source>
        <dbReference type="ProteomicsDB" id="A0A8Q3WLA2"/>
    </source>
</evidence>
<proteinExistence type="evidence at protein level"/>
<keyword evidence="4 5" id="KW-1267">Proteomics identification</keyword>
<evidence type="ECO:0007829" key="4">
    <source>
        <dbReference type="PeptideAtlas" id="A0A8Q3WLA2"/>
    </source>
</evidence>
<protein>
    <submittedName>
        <fullName evidence="2">FA complementation group L</fullName>
    </submittedName>
</protein>
<evidence type="ECO:0000259" key="1">
    <source>
        <dbReference type="Pfam" id="PF09765"/>
    </source>
</evidence>
<reference evidence="2 3" key="3">
    <citation type="journal article" date="2005" name="Nature">
        <title>Generation and annotation of the DNA sequences of human chromosomes 2 and 4.</title>
        <authorList>
            <person name="Hillier L.W."/>
            <person name="Graves T.A."/>
            <person name="Fulton R.S."/>
            <person name="Fulton L.A."/>
            <person name="Pepin K.H."/>
            <person name="Minx P."/>
            <person name="Wagner-McPherson C."/>
            <person name="Layman D."/>
            <person name="Wylie K."/>
            <person name="Sekhon M."/>
            <person name="Becker M.C."/>
            <person name="Fewell G.A."/>
            <person name="Delehaunty K.D."/>
            <person name="Miner T.L."/>
            <person name="Nash W.E."/>
            <person name="Kremitzki C."/>
            <person name="Oddy L."/>
            <person name="Du H."/>
            <person name="Sun H."/>
            <person name="Bradshaw-Cordum H."/>
            <person name="Ali J."/>
            <person name="Carter J."/>
            <person name="Cordes M."/>
            <person name="Harris A."/>
            <person name="Isak A."/>
            <person name="van Brunt A."/>
            <person name="Nguyen C."/>
            <person name="Du F."/>
            <person name="Courtney L."/>
            <person name="Kalicki J."/>
            <person name="Ozersky P."/>
            <person name="Abbott S."/>
            <person name="Armstrong J."/>
            <person name="Belter E.A."/>
            <person name="Caruso L."/>
            <person name="Cedroni M."/>
            <person name="Cotton M."/>
            <person name="Davidson T."/>
            <person name="Desai A."/>
            <person name="Elliott G."/>
            <person name="Erb T."/>
            <person name="Fronick C."/>
            <person name="Gaige T."/>
            <person name="Haakenson W."/>
            <person name="Haglund K."/>
            <person name="Holmes A."/>
            <person name="Harkins R."/>
            <person name="Kim K."/>
            <person name="Kruchowski S.S."/>
            <person name="Strong C.M."/>
            <person name="Grewal N."/>
            <person name="Goyea E."/>
            <person name="Hou S."/>
            <person name="Levy A."/>
            <person name="Martinka S."/>
            <person name="Mead K."/>
            <person name="McLellan M.D."/>
            <person name="Meyer R."/>
            <person name="Randall-Maher J."/>
            <person name="Tomlinson C."/>
            <person name="Dauphin-Kohlberg S."/>
            <person name="Kozlowicz-Reilly A."/>
            <person name="Shah N."/>
            <person name="Swearengen-Shahid S."/>
            <person name="Snider J."/>
            <person name="Strong J.T."/>
            <person name="Thompson J."/>
            <person name="Yoakum M."/>
            <person name="Leonard S."/>
            <person name="Pearman C."/>
            <person name="Trani L."/>
            <person name="Radionenko M."/>
            <person name="Waligorski J.E."/>
            <person name="Wang C."/>
            <person name="Rock S.M."/>
            <person name="Tin-Wollam A.M."/>
            <person name="Maupin R."/>
            <person name="Latreille P."/>
            <person name="Wendl M.C."/>
            <person name="Yang S.P."/>
            <person name="Pohl C."/>
            <person name="Wallis J.W."/>
            <person name="Spieth J."/>
            <person name="Bieri T.A."/>
            <person name="Berkowicz N."/>
            <person name="Nelson J.O."/>
            <person name="Osborne J."/>
            <person name="Ding L."/>
            <person name="Meyer R."/>
            <person name="Sabo A."/>
            <person name="Shotland Y."/>
            <person name="Sinha P."/>
            <person name="Wohldmann P.E."/>
            <person name="Cook L.L."/>
            <person name="Hickenbotham M.T."/>
            <person name="Eldred J."/>
            <person name="Williams D."/>
            <person name="Jones T.A."/>
            <person name="She X."/>
            <person name="Ciccarelli F.D."/>
            <person name="Izaurralde E."/>
            <person name="Taylor J."/>
            <person name="Schmutz J."/>
            <person name="Myers R.M."/>
            <person name="Cox D.R."/>
            <person name="Huang X."/>
            <person name="McPherson J.D."/>
            <person name="Mardis E.R."/>
            <person name="Clifton S.W."/>
            <person name="Warren W.C."/>
            <person name="Chinwalla A.T."/>
            <person name="Eddy S.R."/>
            <person name="Marra M.A."/>
            <person name="Ovcharenko I."/>
            <person name="Furey T.S."/>
            <person name="Miller W."/>
            <person name="Eichler E.E."/>
            <person name="Bork P."/>
            <person name="Suyama M."/>
            <person name="Torrents D."/>
            <person name="Waterston R.H."/>
            <person name="Wilson R.K."/>
        </authorList>
    </citation>
    <scope>NUCLEOTIDE SEQUENCE [LARGE SCALE GENOMIC DNA]</scope>
</reference>
<dbReference type="HGNC" id="HGNC:20748">
    <property type="gene designation" value="FANCL"/>
</dbReference>
<dbReference type="OrthoDB" id="10263265at2759"/>
<gene>
    <name evidence="2" type="primary">FANCL</name>
</gene>
<reference evidence="2" key="4">
    <citation type="submission" date="2025-05" db="UniProtKB">
        <authorList>
            <consortium name="Ensembl"/>
        </authorList>
    </citation>
    <scope>IDENTIFICATION</scope>
</reference>
<dbReference type="AlphaFoldDB" id="A0A8Q3WLA2"/>
<sequence length="35" mass="3923">MAVTEASLLRQCPLLLPQNRSKTVYEGFISAQIIM</sequence>
<dbReference type="Ensembl" id="ENST00000696438.1">
    <property type="protein sequence ID" value="ENSP00000512630.1"/>
    <property type="gene ID" value="ENSG00000115392.13"/>
</dbReference>
<dbReference type="Ensembl" id="ENST00000696493.1">
    <property type="protein sequence ID" value="ENSP00000512663.1"/>
    <property type="gene ID" value="ENSG00000115392.13"/>
</dbReference>
<dbReference type="Pfam" id="PF09765">
    <property type="entry name" value="FANCL_d1"/>
    <property type="match status" value="1"/>
</dbReference>
<feature type="domain" description="Fanconi anemia complex subunit FancL WD-repeat containing" evidence="1">
    <location>
        <begin position="6"/>
        <end position="32"/>
    </location>
</feature>
<dbReference type="OpenTargets" id="ENSG00000115392"/>
<dbReference type="GeneTree" id="ENSGT00390000005537"/>
<dbReference type="InterPro" id="IPR019162">
    <property type="entry name" value="FancL_WD-rpt_cont_dom"/>
</dbReference>
<evidence type="ECO:0000313" key="2">
    <source>
        <dbReference type="Ensembl" id="ENSP00000512663.1"/>
    </source>
</evidence>